<evidence type="ECO:0000313" key="3">
    <source>
        <dbReference type="EMBL" id="GFH47642.1"/>
    </source>
</evidence>
<sequence>MAFISKSTFAVALGLAFAILAFTNTSNVNESSETSFLRRLRRNAMYSPVKSVRGPEPFDKANKRRSNSKAYQASMARKQKRHEKLVKDKEFMEALQHLGDIAKEEQGVGEVGSDWYKEQAANIEREKANLGK</sequence>
<dbReference type="Proteomes" id="UP001054902">
    <property type="component" value="Unassembled WGS sequence"/>
</dbReference>
<evidence type="ECO:0000256" key="2">
    <source>
        <dbReference type="SAM" id="SignalP"/>
    </source>
</evidence>
<evidence type="ECO:0000256" key="1">
    <source>
        <dbReference type="SAM" id="MobiDB-lite"/>
    </source>
</evidence>
<feature type="chain" id="PRO_5042150926" evidence="2">
    <location>
        <begin position="26"/>
        <end position="132"/>
    </location>
</feature>
<gene>
    <name evidence="3" type="ORF">CTEN210_04117</name>
</gene>
<reference evidence="3 4" key="1">
    <citation type="journal article" date="2021" name="Sci. Rep.">
        <title>The genome of the diatom Chaetoceros tenuissimus carries an ancient integrated fragment of an extant virus.</title>
        <authorList>
            <person name="Hongo Y."/>
            <person name="Kimura K."/>
            <person name="Takaki Y."/>
            <person name="Yoshida Y."/>
            <person name="Baba S."/>
            <person name="Kobayashi G."/>
            <person name="Nagasaki K."/>
            <person name="Hano T."/>
            <person name="Tomaru Y."/>
        </authorList>
    </citation>
    <scope>NUCLEOTIDE SEQUENCE [LARGE SCALE GENOMIC DNA]</scope>
    <source>
        <strain evidence="3 4">NIES-3715</strain>
    </source>
</reference>
<name>A0AAD3H1Z6_9STRA</name>
<accession>A0AAD3H1Z6</accession>
<dbReference type="AlphaFoldDB" id="A0AAD3H1Z6"/>
<evidence type="ECO:0000313" key="4">
    <source>
        <dbReference type="Proteomes" id="UP001054902"/>
    </source>
</evidence>
<feature type="signal peptide" evidence="2">
    <location>
        <begin position="1"/>
        <end position="25"/>
    </location>
</feature>
<organism evidence="3 4">
    <name type="scientific">Chaetoceros tenuissimus</name>
    <dbReference type="NCBI Taxonomy" id="426638"/>
    <lineage>
        <taxon>Eukaryota</taxon>
        <taxon>Sar</taxon>
        <taxon>Stramenopiles</taxon>
        <taxon>Ochrophyta</taxon>
        <taxon>Bacillariophyta</taxon>
        <taxon>Coscinodiscophyceae</taxon>
        <taxon>Chaetocerotophycidae</taxon>
        <taxon>Chaetocerotales</taxon>
        <taxon>Chaetocerotaceae</taxon>
        <taxon>Chaetoceros</taxon>
    </lineage>
</organism>
<proteinExistence type="predicted"/>
<feature type="region of interest" description="Disordered" evidence="1">
    <location>
        <begin position="48"/>
        <end position="83"/>
    </location>
</feature>
<dbReference type="EMBL" id="BLLK01000023">
    <property type="protein sequence ID" value="GFH47642.1"/>
    <property type="molecule type" value="Genomic_DNA"/>
</dbReference>
<keyword evidence="2" id="KW-0732">Signal</keyword>
<comment type="caution">
    <text evidence="3">The sequence shown here is derived from an EMBL/GenBank/DDBJ whole genome shotgun (WGS) entry which is preliminary data.</text>
</comment>
<keyword evidence="4" id="KW-1185">Reference proteome</keyword>
<protein>
    <submittedName>
        <fullName evidence="3">Uncharacterized protein</fullName>
    </submittedName>
</protein>